<evidence type="ECO:0000256" key="2">
    <source>
        <dbReference type="ARBA" id="ARBA00004651"/>
    </source>
</evidence>
<dbReference type="AlphaFoldDB" id="A0A7L7KSK9"/>
<evidence type="ECO:0000256" key="8">
    <source>
        <dbReference type="ARBA" id="ARBA00022692"/>
    </source>
</evidence>
<feature type="transmembrane region" description="Helical" evidence="13">
    <location>
        <begin position="431"/>
        <end position="454"/>
    </location>
</feature>
<feature type="transmembrane region" description="Helical" evidence="13">
    <location>
        <begin position="172"/>
        <end position="192"/>
    </location>
</feature>
<feature type="transmembrane region" description="Helical" evidence="13">
    <location>
        <begin position="374"/>
        <end position="395"/>
    </location>
</feature>
<evidence type="ECO:0000313" key="14">
    <source>
        <dbReference type="EMBL" id="QMS85399.1"/>
    </source>
</evidence>
<feature type="transmembrane region" description="Helical" evidence="13">
    <location>
        <begin position="254"/>
        <end position="280"/>
    </location>
</feature>
<feature type="transmembrane region" description="Helical" evidence="13">
    <location>
        <begin position="139"/>
        <end position="160"/>
    </location>
</feature>
<comment type="function">
    <text evidence="1">Multidrug efflux pump.</text>
</comment>
<keyword evidence="6" id="KW-0050">Antiport</keyword>
<dbReference type="GO" id="GO:0005886">
    <property type="term" value="C:plasma membrane"/>
    <property type="evidence" value="ECO:0007669"/>
    <property type="project" value="UniProtKB-SubCell"/>
</dbReference>
<keyword evidence="7" id="KW-1003">Cell membrane</keyword>
<keyword evidence="5" id="KW-0813">Transport</keyword>
<keyword evidence="10" id="KW-0406">Ion transport</keyword>
<dbReference type="PANTHER" id="PTHR43298">
    <property type="entry name" value="MULTIDRUG RESISTANCE PROTEIN NORM-RELATED"/>
    <property type="match status" value="1"/>
</dbReference>
<dbReference type="KEGG" id="xcl:G4Z02_06405"/>
<name>A0A7L7KSK9_9MOLU</name>
<dbReference type="GO" id="GO:0015297">
    <property type="term" value="F:antiporter activity"/>
    <property type="evidence" value="ECO:0007669"/>
    <property type="project" value="UniProtKB-KW"/>
</dbReference>
<proteinExistence type="inferred from homology"/>
<dbReference type="GO" id="GO:0042910">
    <property type="term" value="F:xenobiotic transmembrane transporter activity"/>
    <property type="evidence" value="ECO:0007669"/>
    <property type="project" value="InterPro"/>
</dbReference>
<feature type="transmembrane region" description="Helical" evidence="13">
    <location>
        <begin position="53"/>
        <end position="75"/>
    </location>
</feature>
<keyword evidence="15" id="KW-1185">Reference proteome</keyword>
<evidence type="ECO:0000256" key="6">
    <source>
        <dbReference type="ARBA" id="ARBA00022449"/>
    </source>
</evidence>
<evidence type="ECO:0000256" key="12">
    <source>
        <dbReference type="ARBA" id="ARBA00031636"/>
    </source>
</evidence>
<organism evidence="14 15">
    <name type="scientific">Candidatus Xianfuyuplasma coldseepsis</name>
    <dbReference type="NCBI Taxonomy" id="2782163"/>
    <lineage>
        <taxon>Bacteria</taxon>
        <taxon>Bacillati</taxon>
        <taxon>Mycoplasmatota</taxon>
        <taxon>Mollicutes</taxon>
        <taxon>Candidatus Izemoplasmatales</taxon>
        <taxon>Candidatus Izemoplasmataceae</taxon>
        <taxon>Candidatus Xianfuyuplasma</taxon>
    </lineage>
</organism>
<keyword evidence="11 13" id="KW-0472">Membrane</keyword>
<gene>
    <name evidence="14" type="ORF">G4Z02_06405</name>
</gene>
<feature type="transmembrane region" description="Helical" evidence="13">
    <location>
        <begin position="212"/>
        <end position="233"/>
    </location>
</feature>
<dbReference type="RefSeq" id="WP_258877193.1">
    <property type="nucleotide sequence ID" value="NZ_CP048914.1"/>
</dbReference>
<evidence type="ECO:0000256" key="9">
    <source>
        <dbReference type="ARBA" id="ARBA00022989"/>
    </source>
</evidence>
<reference evidence="14 15" key="1">
    <citation type="submission" date="2020-02" db="EMBL/GenBank/DDBJ databases">
        <authorList>
            <person name="Zheng R.K."/>
            <person name="Sun C.M."/>
        </authorList>
    </citation>
    <scope>NUCLEOTIDE SEQUENCE [LARGE SCALE GENOMIC DNA]</scope>
    <source>
        <strain evidence="15">zrk13</strain>
    </source>
</reference>
<comment type="similarity">
    <text evidence="3">Belongs to the multi antimicrobial extrusion (MATE) (TC 2.A.66.1) family.</text>
</comment>
<feature type="transmembrane region" description="Helical" evidence="13">
    <location>
        <begin position="12"/>
        <end position="33"/>
    </location>
</feature>
<feature type="transmembrane region" description="Helical" evidence="13">
    <location>
        <begin position="105"/>
        <end position="127"/>
    </location>
</feature>
<dbReference type="PANTHER" id="PTHR43298:SF2">
    <property type="entry name" value="FMN_FAD EXPORTER YEEO-RELATED"/>
    <property type="match status" value="1"/>
</dbReference>
<evidence type="ECO:0000256" key="10">
    <source>
        <dbReference type="ARBA" id="ARBA00023065"/>
    </source>
</evidence>
<dbReference type="InterPro" id="IPR050222">
    <property type="entry name" value="MATE_MdtK"/>
</dbReference>
<accession>A0A7L7KSK9</accession>
<sequence>MKTKFDLTKGNIIKDLLIVALPTLATSLIQMAYNLTDMYWVSKTDQIGLIPEQAVAAIGTVGFYPWFGFGLIMIAKIGTSVKVAQAAGQNDMTQVERIGNNGLSLMLLFGLLYSLFGIALNGMYVGWFDIETAAVNTMAMNYMRIIGFFGIAFFTVNLFNGVYDGLGKTINTLYVTMSGLILNIILDPFFILETVNVFGLFTINGLGMGVEGAAWATGIGQSSILIIYLILYSSRFKPFVVRLKSYFDWHVIKGIVKIGLPVGIQSMFFTTISMIIARMVVSYGDQPLAIQRIGSQIESVAWMIASGFQVALASFVGQNFGALKYDRIKLGYKKSMTLLVPYGLTINLLMFVFAGDIFKLFFSDPTTLAIGKTYLEILSVSQLFMIVELATAGVFNGLGKTAYPSGVGIVGNILRIPGAILLSASLGYAGIWWAVSGSSIIKGTVLVVWVIYFLRKLGQPGGLLFENSD</sequence>
<dbReference type="GO" id="GO:0006811">
    <property type="term" value="P:monoatomic ion transport"/>
    <property type="evidence" value="ECO:0007669"/>
    <property type="project" value="UniProtKB-KW"/>
</dbReference>
<protein>
    <recommendedName>
        <fullName evidence="4">Probable multidrug resistance protein NorM</fullName>
    </recommendedName>
    <alternativeName>
        <fullName evidence="12">Multidrug-efflux transporter</fullName>
    </alternativeName>
</protein>
<evidence type="ECO:0000256" key="7">
    <source>
        <dbReference type="ARBA" id="ARBA00022475"/>
    </source>
</evidence>
<keyword evidence="9 13" id="KW-1133">Transmembrane helix</keyword>
<dbReference type="InterPro" id="IPR048279">
    <property type="entry name" value="MdtK-like"/>
</dbReference>
<evidence type="ECO:0000256" key="1">
    <source>
        <dbReference type="ARBA" id="ARBA00003408"/>
    </source>
</evidence>
<dbReference type="EMBL" id="CP048914">
    <property type="protein sequence ID" value="QMS85399.1"/>
    <property type="molecule type" value="Genomic_DNA"/>
</dbReference>
<evidence type="ECO:0000256" key="13">
    <source>
        <dbReference type="SAM" id="Phobius"/>
    </source>
</evidence>
<comment type="subcellular location">
    <subcellularLocation>
        <location evidence="2">Cell membrane</location>
        <topology evidence="2">Multi-pass membrane protein</topology>
    </subcellularLocation>
</comment>
<evidence type="ECO:0000256" key="11">
    <source>
        <dbReference type="ARBA" id="ARBA00023136"/>
    </source>
</evidence>
<dbReference type="Pfam" id="PF01554">
    <property type="entry name" value="MatE"/>
    <property type="match status" value="2"/>
</dbReference>
<evidence type="ECO:0000256" key="4">
    <source>
        <dbReference type="ARBA" id="ARBA00020268"/>
    </source>
</evidence>
<evidence type="ECO:0000256" key="5">
    <source>
        <dbReference type="ARBA" id="ARBA00022448"/>
    </source>
</evidence>
<feature type="transmembrane region" description="Helical" evidence="13">
    <location>
        <begin position="338"/>
        <end position="362"/>
    </location>
</feature>
<keyword evidence="8 13" id="KW-0812">Transmembrane</keyword>
<dbReference type="PIRSF" id="PIRSF006603">
    <property type="entry name" value="DinF"/>
    <property type="match status" value="1"/>
</dbReference>
<dbReference type="CDD" id="cd13140">
    <property type="entry name" value="MATE_like_1"/>
    <property type="match status" value="1"/>
</dbReference>
<evidence type="ECO:0000256" key="3">
    <source>
        <dbReference type="ARBA" id="ARBA00010199"/>
    </source>
</evidence>
<dbReference type="InterPro" id="IPR002528">
    <property type="entry name" value="MATE_fam"/>
</dbReference>
<evidence type="ECO:0000313" key="15">
    <source>
        <dbReference type="Proteomes" id="UP000514720"/>
    </source>
</evidence>
<feature type="transmembrane region" description="Helical" evidence="13">
    <location>
        <begin position="407"/>
        <end position="425"/>
    </location>
</feature>
<dbReference type="NCBIfam" id="TIGR00797">
    <property type="entry name" value="matE"/>
    <property type="match status" value="1"/>
</dbReference>
<dbReference type="Proteomes" id="UP000514720">
    <property type="component" value="Chromosome"/>
</dbReference>
<feature type="transmembrane region" description="Helical" evidence="13">
    <location>
        <begin position="300"/>
        <end position="317"/>
    </location>
</feature>